<keyword evidence="2" id="KW-1185">Reference proteome</keyword>
<comment type="caution">
    <text evidence="1">The sequence shown here is derived from an EMBL/GenBank/DDBJ whole genome shotgun (WGS) entry which is preliminary data.</text>
</comment>
<proteinExistence type="predicted"/>
<evidence type="ECO:0000313" key="2">
    <source>
        <dbReference type="Proteomes" id="UP000290545"/>
    </source>
</evidence>
<accession>A0A4Q1DEX7</accession>
<name>A0A4Q1DEX7_9BACT</name>
<dbReference type="EMBL" id="SDHZ01000001">
    <property type="protein sequence ID" value="RXK87243.1"/>
    <property type="molecule type" value="Genomic_DNA"/>
</dbReference>
<reference evidence="1 2" key="1">
    <citation type="submission" date="2019-01" db="EMBL/GenBank/DDBJ databases">
        <title>Filimonas sp. strain TTM-71.</title>
        <authorList>
            <person name="Chen W.-M."/>
        </authorList>
    </citation>
    <scope>NUCLEOTIDE SEQUENCE [LARGE SCALE GENOMIC DNA]</scope>
    <source>
        <strain evidence="1 2">TTM-71</strain>
    </source>
</reference>
<evidence type="ECO:0000313" key="1">
    <source>
        <dbReference type="EMBL" id="RXK87243.1"/>
    </source>
</evidence>
<dbReference type="Proteomes" id="UP000290545">
    <property type="component" value="Unassembled WGS sequence"/>
</dbReference>
<gene>
    <name evidence="1" type="ORF">ESB13_10810</name>
</gene>
<dbReference type="RefSeq" id="WP_129002993.1">
    <property type="nucleotide sequence ID" value="NZ_SDHZ01000001.1"/>
</dbReference>
<sequence>MACDNLYDYIGRWMQYIWSHSSDSIELIHPDVPLNELNGIDLGLCFCIGVEQGYLILRTKQGVFKMKHCDKIELITPSPFFWGDCVSVVSSPKVHGIIDLILWDSSKKMYKYAILINDKPASRYYNSEALVLCEQW</sequence>
<organism evidence="1 2">
    <name type="scientific">Filimonas effusa</name>
    <dbReference type="NCBI Taxonomy" id="2508721"/>
    <lineage>
        <taxon>Bacteria</taxon>
        <taxon>Pseudomonadati</taxon>
        <taxon>Bacteroidota</taxon>
        <taxon>Chitinophagia</taxon>
        <taxon>Chitinophagales</taxon>
        <taxon>Chitinophagaceae</taxon>
        <taxon>Filimonas</taxon>
    </lineage>
</organism>
<protein>
    <submittedName>
        <fullName evidence="1">Uncharacterized protein</fullName>
    </submittedName>
</protein>
<dbReference type="AlphaFoldDB" id="A0A4Q1DEX7"/>